<comment type="caution">
    <text evidence="2">The sequence shown here is derived from an EMBL/GenBank/DDBJ whole genome shotgun (WGS) entry which is preliminary data.</text>
</comment>
<dbReference type="Proteomes" id="UP001172457">
    <property type="component" value="Chromosome 1"/>
</dbReference>
<accession>A0AA38WUP9</accession>
<reference evidence="2" key="1">
    <citation type="submission" date="2023-03" db="EMBL/GenBank/DDBJ databases">
        <title>Chromosome-scale reference genome and RAD-based genetic map of yellow starthistle (Centaurea solstitialis) reveal putative structural variation and QTLs associated with invader traits.</title>
        <authorList>
            <person name="Reatini B."/>
            <person name="Cang F.A."/>
            <person name="Jiang Q."/>
            <person name="Mckibben M.T.W."/>
            <person name="Barker M.S."/>
            <person name="Rieseberg L.H."/>
            <person name="Dlugosch K.M."/>
        </authorList>
    </citation>
    <scope>NUCLEOTIDE SEQUENCE</scope>
    <source>
        <strain evidence="2">CAN-66</strain>
        <tissue evidence="2">Leaf</tissue>
    </source>
</reference>
<sequence length="143" mass="15310">MVLKWKKSIGLLSCRNGSSSDEAGLREGEECKLWWWCGGSDGQLSPQALPLGGGSPMAVLRHSRSGSVLKRSQNTKAAAQRLAQMMTNQQTSDSEDEDEYLSDYNPSSPTSSSSSTATATATATTTGRSQIRPRSPMVCLHAN</sequence>
<keyword evidence="3" id="KW-1185">Reference proteome</keyword>
<proteinExistence type="predicted"/>
<protein>
    <submittedName>
        <fullName evidence="2">Uncharacterized protein</fullName>
    </submittedName>
</protein>
<evidence type="ECO:0000313" key="3">
    <source>
        <dbReference type="Proteomes" id="UP001172457"/>
    </source>
</evidence>
<feature type="region of interest" description="Disordered" evidence="1">
    <location>
        <begin position="64"/>
        <end position="143"/>
    </location>
</feature>
<dbReference type="EMBL" id="JARYMX010000001">
    <property type="protein sequence ID" value="KAJ9564846.1"/>
    <property type="molecule type" value="Genomic_DNA"/>
</dbReference>
<evidence type="ECO:0000256" key="1">
    <source>
        <dbReference type="SAM" id="MobiDB-lite"/>
    </source>
</evidence>
<feature type="compositionally biased region" description="Low complexity" evidence="1">
    <location>
        <begin position="102"/>
        <end position="126"/>
    </location>
</feature>
<organism evidence="2 3">
    <name type="scientific">Centaurea solstitialis</name>
    <name type="common">yellow star-thistle</name>
    <dbReference type="NCBI Taxonomy" id="347529"/>
    <lineage>
        <taxon>Eukaryota</taxon>
        <taxon>Viridiplantae</taxon>
        <taxon>Streptophyta</taxon>
        <taxon>Embryophyta</taxon>
        <taxon>Tracheophyta</taxon>
        <taxon>Spermatophyta</taxon>
        <taxon>Magnoliopsida</taxon>
        <taxon>eudicotyledons</taxon>
        <taxon>Gunneridae</taxon>
        <taxon>Pentapetalae</taxon>
        <taxon>asterids</taxon>
        <taxon>campanulids</taxon>
        <taxon>Asterales</taxon>
        <taxon>Asteraceae</taxon>
        <taxon>Carduoideae</taxon>
        <taxon>Cardueae</taxon>
        <taxon>Centaureinae</taxon>
        <taxon>Centaurea</taxon>
    </lineage>
</organism>
<gene>
    <name evidence="2" type="ORF">OSB04_000812</name>
</gene>
<dbReference type="AlphaFoldDB" id="A0AA38WUP9"/>
<name>A0AA38WUP9_9ASTR</name>
<evidence type="ECO:0000313" key="2">
    <source>
        <dbReference type="EMBL" id="KAJ9564846.1"/>
    </source>
</evidence>